<dbReference type="Pfam" id="PF00069">
    <property type="entry name" value="Pkinase"/>
    <property type="match status" value="1"/>
</dbReference>
<evidence type="ECO:0000313" key="4">
    <source>
        <dbReference type="Proteomes" id="UP000754883"/>
    </source>
</evidence>
<name>A0A9N9U3X2_9HYPO</name>
<organism evidence="3 4">
    <name type="scientific">Clonostachys byssicola</name>
    <dbReference type="NCBI Taxonomy" id="160290"/>
    <lineage>
        <taxon>Eukaryota</taxon>
        <taxon>Fungi</taxon>
        <taxon>Dikarya</taxon>
        <taxon>Ascomycota</taxon>
        <taxon>Pezizomycotina</taxon>
        <taxon>Sordariomycetes</taxon>
        <taxon>Hypocreomycetidae</taxon>
        <taxon>Hypocreales</taxon>
        <taxon>Bionectriaceae</taxon>
        <taxon>Clonostachys</taxon>
    </lineage>
</organism>
<feature type="compositionally biased region" description="Basic and acidic residues" evidence="1">
    <location>
        <begin position="590"/>
        <end position="621"/>
    </location>
</feature>
<feature type="compositionally biased region" description="Polar residues" evidence="1">
    <location>
        <begin position="677"/>
        <end position="692"/>
    </location>
</feature>
<keyword evidence="4" id="KW-1185">Reference proteome</keyword>
<dbReference type="EMBL" id="CABFNO020001268">
    <property type="protein sequence ID" value="CAG9975532.1"/>
    <property type="molecule type" value="Genomic_DNA"/>
</dbReference>
<protein>
    <recommendedName>
        <fullName evidence="2">Protein kinase domain-containing protein</fullName>
    </recommendedName>
</protein>
<comment type="caution">
    <text evidence="3">The sequence shown here is derived from an EMBL/GenBank/DDBJ whole genome shotgun (WGS) entry which is preliminary data.</text>
</comment>
<dbReference type="Proteomes" id="UP000754883">
    <property type="component" value="Unassembled WGS sequence"/>
</dbReference>
<reference evidence="4" key="1">
    <citation type="submission" date="2019-06" db="EMBL/GenBank/DDBJ databases">
        <authorList>
            <person name="Broberg M."/>
        </authorList>
    </citation>
    <scope>NUCLEOTIDE SEQUENCE [LARGE SCALE GENOMIC DNA]</scope>
</reference>
<dbReference type="AlphaFoldDB" id="A0A9N9U3X2"/>
<reference evidence="3 4" key="2">
    <citation type="submission" date="2021-10" db="EMBL/GenBank/DDBJ databases">
        <authorList>
            <person name="Piombo E."/>
        </authorList>
    </citation>
    <scope>NUCLEOTIDE SEQUENCE [LARGE SCALE GENOMIC DNA]</scope>
</reference>
<dbReference type="PROSITE" id="PS50011">
    <property type="entry name" value="PROTEIN_KINASE_DOM"/>
    <property type="match status" value="1"/>
</dbReference>
<dbReference type="OrthoDB" id="1046782at2759"/>
<dbReference type="Gene3D" id="1.10.510.10">
    <property type="entry name" value="Transferase(Phosphotransferase) domain 1"/>
    <property type="match status" value="1"/>
</dbReference>
<dbReference type="InterPro" id="IPR011009">
    <property type="entry name" value="Kinase-like_dom_sf"/>
</dbReference>
<proteinExistence type="predicted"/>
<dbReference type="PANTHER" id="PTHR24359:SF37">
    <property type="entry name" value="PROTEIN KINASE DOMAIN-CONTAINING PROTEIN"/>
    <property type="match status" value="1"/>
</dbReference>
<gene>
    <name evidence="3" type="ORF">CBYS24578_00012990</name>
</gene>
<feature type="compositionally biased region" description="Basic residues" evidence="1">
    <location>
        <begin position="731"/>
        <end position="754"/>
    </location>
</feature>
<dbReference type="PANTHER" id="PTHR24359">
    <property type="entry name" value="SERINE/THREONINE-PROTEIN KINASE SBK1"/>
    <property type="match status" value="1"/>
</dbReference>
<accession>A0A9N9U3X2</accession>
<dbReference type="InterPro" id="IPR000719">
    <property type="entry name" value="Prot_kinase_dom"/>
</dbReference>
<feature type="domain" description="Protein kinase" evidence="2">
    <location>
        <begin position="205"/>
        <end position="559"/>
    </location>
</feature>
<evidence type="ECO:0000313" key="3">
    <source>
        <dbReference type="EMBL" id="CAG9975532.1"/>
    </source>
</evidence>
<dbReference type="SUPFAM" id="SSF56112">
    <property type="entry name" value="Protein kinase-like (PK-like)"/>
    <property type="match status" value="1"/>
</dbReference>
<dbReference type="SMART" id="SM00220">
    <property type="entry name" value="S_TKc"/>
    <property type="match status" value="1"/>
</dbReference>
<evidence type="ECO:0000256" key="1">
    <source>
        <dbReference type="SAM" id="MobiDB-lite"/>
    </source>
</evidence>
<dbReference type="GO" id="GO:0004674">
    <property type="term" value="F:protein serine/threonine kinase activity"/>
    <property type="evidence" value="ECO:0007669"/>
    <property type="project" value="TreeGrafter"/>
</dbReference>
<feature type="region of interest" description="Disordered" evidence="1">
    <location>
        <begin position="566"/>
        <end position="754"/>
    </location>
</feature>
<sequence length="754" mass="86906">MTKNIITGLGFDHRANLIAAKRYFSNALPESIDLRTALTLETPFNEYCYGLIRKHLKVTAVKSEFLPIGAMESIFESRNVRTVVFQTFPNSCKDRIHLDISGSKKGGRTRIFATLIRMCKPEHITRFINADIYDNDLPLSQEALIRIMANKFDAPVSSDGESTKWRPFDVDNFMREQHVLLAPFLYLNCQTIQHYTFGNKIVMPFLKKKPVGRGGHGQIFKVQIHEDHHFCESHQGWEFSGPYYALKKFEDEHRQQFLDERQALLHYSGQRTGHEHLTRLLMTYQIEIGERIEYFMIFPWAECNLEQYWTTNPNNPADHEQRRWLLEQCRGLANGLRNVHKHPSLLKRASINGNGVQDRGRHGDLKPQNILCFKVQGESGISQHRLVIADFTLMRFHSVYSIDRPEEYTVGFSRTYRPPEIDLGKRARISQSYDVWTLGCVYLEFITWHLLGSDSLNKSFQFGDNPKQGFRCLREMEDFQGADHPEDKYFNIEEEGDRRKAVVKPCVAKWFTFLRGLKACTRPIYHFLNFIQHRMLVVETEHEKRQTIDIVCRELHDILKMPIVKDDPSFASSPKSPEAVKDFPPPFDSEVERELEDRANFPDTELSTRVDDESGSDDKVFSRALIGRKHEKKSDSSKSANKTSPDYLDNPGKEMPPITSSARSSPRRTREDVKDNVASSDLLNGSTQSSDFTRPITPLSDISLIHGGGASKRKRKDEDESGDSAAQSNATKKRNMGNQIKRRSLRIKQRPRDS</sequence>
<evidence type="ECO:0000259" key="2">
    <source>
        <dbReference type="PROSITE" id="PS50011"/>
    </source>
</evidence>
<dbReference type="GO" id="GO:0005524">
    <property type="term" value="F:ATP binding"/>
    <property type="evidence" value="ECO:0007669"/>
    <property type="project" value="InterPro"/>
</dbReference>